<name>A0AAD6V3Z0_9AGAR</name>
<sequence length="124" mass="13962">MALGDQPAAAALMHEWELYTAYINENFTKEFLTVDEFTEHRFHDAGIPVYYATSGFGTSLGYPDSSTRLDRVVMSERHEKLTCVTSIFALPRRFSPAARVPPLPSHQVDSESTQTSLPRFFDTA</sequence>
<gene>
    <name evidence="1" type="ORF">GGX14DRAFT_572258</name>
</gene>
<dbReference type="AlphaFoldDB" id="A0AAD6V3Z0"/>
<reference evidence="1" key="1">
    <citation type="submission" date="2023-03" db="EMBL/GenBank/DDBJ databases">
        <title>Massive genome expansion in bonnet fungi (Mycena s.s.) driven by repeated elements and novel gene families across ecological guilds.</title>
        <authorList>
            <consortium name="Lawrence Berkeley National Laboratory"/>
            <person name="Harder C.B."/>
            <person name="Miyauchi S."/>
            <person name="Viragh M."/>
            <person name="Kuo A."/>
            <person name="Thoen E."/>
            <person name="Andreopoulos B."/>
            <person name="Lu D."/>
            <person name="Skrede I."/>
            <person name="Drula E."/>
            <person name="Henrissat B."/>
            <person name="Morin E."/>
            <person name="Kohler A."/>
            <person name="Barry K."/>
            <person name="LaButti K."/>
            <person name="Morin E."/>
            <person name="Salamov A."/>
            <person name="Lipzen A."/>
            <person name="Mereny Z."/>
            <person name="Hegedus B."/>
            <person name="Baldrian P."/>
            <person name="Stursova M."/>
            <person name="Weitz H."/>
            <person name="Taylor A."/>
            <person name="Grigoriev I.V."/>
            <person name="Nagy L.G."/>
            <person name="Martin F."/>
            <person name="Kauserud H."/>
        </authorList>
    </citation>
    <scope>NUCLEOTIDE SEQUENCE</scope>
    <source>
        <strain evidence="1">9144</strain>
    </source>
</reference>
<dbReference type="Proteomes" id="UP001219525">
    <property type="component" value="Unassembled WGS sequence"/>
</dbReference>
<dbReference type="EMBL" id="JARJCW010000064">
    <property type="protein sequence ID" value="KAJ7200146.1"/>
    <property type="molecule type" value="Genomic_DNA"/>
</dbReference>
<accession>A0AAD6V3Z0</accession>
<keyword evidence="2" id="KW-1185">Reference proteome</keyword>
<proteinExistence type="predicted"/>
<evidence type="ECO:0000313" key="1">
    <source>
        <dbReference type="EMBL" id="KAJ7200146.1"/>
    </source>
</evidence>
<evidence type="ECO:0000313" key="2">
    <source>
        <dbReference type="Proteomes" id="UP001219525"/>
    </source>
</evidence>
<protein>
    <submittedName>
        <fullName evidence="1">Uncharacterized protein</fullName>
    </submittedName>
</protein>
<organism evidence="1 2">
    <name type="scientific">Mycena pura</name>
    <dbReference type="NCBI Taxonomy" id="153505"/>
    <lineage>
        <taxon>Eukaryota</taxon>
        <taxon>Fungi</taxon>
        <taxon>Dikarya</taxon>
        <taxon>Basidiomycota</taxon>
        <taxon>Agaricomycotina</taxon>
        <taxon>Agaricomycetes</taxon>
        <taxon>Agaricomycetidae</taxon>
        <taxon>Agaricales</taxon>
        <taxon>Marasmiineae</taxon>
        <taxon>Mycenaceae</taxon>
        <taxon>Mycena</taxon>
    </lineage>
</organism>
<comment type="caution">
    <text evidence="1">The sequence shown here is derived from an EMBL/GenBank/DDBJ whole genome shotgun (WGS) entry which is preliminary data.</text>
</comment>